<dbReference type="GO" id="GO:0043025">
    <property type="term" value="C:neuronal cell body"/>
    <property type="evidence" value="ECO:0007669"/>
    <property type="project" value="TreeGrafter"/>
</dbReference>
<sequence length="279" mass="30476">MNYLPSVDRGRVVGGLPDVVTIMEKKSLSLTCTVWGDPSPEVTWFKNEQEVVSDDRYKITFEGGKFSSLTIKSVYVEDSGKYSINVRNKYGGEFVEITVSVYKQGEEIPEPKLGQMSKPVATPKPATPAPQSMKTPTPSMKSPTPTAPPSVKSPTPTPPPSVKSPTPTPPPSVKSPTPTPAPKSPTPPRSMRSPTPPRSMRSPTPTKKGNAFPYQQVAVAEQPIRMIRWADGPTPIRIGRNKADEDQLQPTLWKTLTKLSRPTKNNCSTADRQLGVFLP</sequence>
<dbReference type="InterPro" id="IPR013098">
    <property type="entry name" value="Ig_I-set"/>
</dbReference>
<evidence type="ECO:0000256" key="2">
    <source>
        <dbReference type="ARBA" id="ARBA00023157"/>
    </source>
</evidence>
<keyword evidence="6" id="KW-1185">Reference proteome</keyword>
<dbReference type="Pfam" id="PF07679">
    <property type="entry name" value="I-set"/>
    <property type="match status" value="1"/>
</dbReference>
<feature type="region of interest" description="Disordered" evidence="3">
    <location>
        <begin position="110"/>
        <end position="213"/>
    </location>
</feature>
<feature type="compositionally biased region" description="Low complexity" evidence="3">
    <location>
        <begin position="189"/>
        <end position="207"/>
    </location>
</feature>
<dbReference type="InterPro" id="IPR050958">
    <property type="entry name" value="Cell_Adh-Cytoskel_Orgn"/>
</dbReference>
<evidence type="ECO:0000256" key="1">
    <source>
        <dbReference type="ARBA" id="ARBA00022729"/>
    </source>
</evidence>
<dbReference type="FunFam" id="2.60.40.10:FF:000124">
    <property type="entry name" value="Myomesin 1"/>
    <property type="match status" value="1"/>
</dbReference>
<feature type="domain" description="Ig-like" evidence="4">
    <location>
        <begin position="5"/>
        <end position="100"/>
    </location>
</feature>
<dbReference type="SUPFAM" id="SSF48726">
    <property type="entry name" value="Immunoglobulin"/>
    <property type="match status" value="1"/>
</dbReference>
<dbReference type="Gene3D" id="2.60.40.10">
    <property type="entry name" value="Immunoglobulins"/>
    <property type="match status" value="1"/>
</dbReference>
<dbReference type="PROSITE" id="PS50835">
    <property type="entry name" value="IG_LIKE"/>
    <property type="match status" value="1"/>
</dbReference>
<reference evidence="5 6" key="1">
    <citation type="submission" date="2018-10" db="EMBL/GenBank/DDBJ databases">
        <title>Genome assembly for a Yunnan-Guizhou Plateau 3E fish, Anabarilius grahami (Regan), and its evolutionary and genetic applications.</title>
        <authorList>
            <person name="Jiang W."/>
        </authorList>
    </citation>
    <scope>NUCLEOTIDE SEQUENCE [LARGE SCALE GENOMIC DNA]</scope>
    <source>
        <strain evidence="5">AG-KIZ</strain>
        <tissue evidence="5">Muscle</tissue>
    </source>
</reference>
<dbReference type="InterPro" id="IPR013783">
    <property type="entry name" value="Ig-like_fold"/>
</dbReference>
<gene>
    <name evidence="5" type="ORF">DPX16_19993</name>
</gene>
<dbReference type="InterPro" id="IPR007110">
    <property type="entry name" value="Ig-like_dom"/>
</dbReference>
<keyword evidence="1" id="KW-0732">Signal</keyword>
<organism evidence="5 6">
    <name type="scientific">Anabarilius grahami</name>
    <name type="common">Kanglang fish</name>
    <name type="synonym">Barilius grahami</name>
    <dbReference type="NCBI Taxonomy" id="495550"/>
    <lineage>
        <taxon>Eukaryota</taxon>
        <taxon>Metazoa</taxon>
        <taxon>Chordata</taxon>
        <taxon>Craniata</taxon>
        <taxon>Vertebrata</taxon>
        <taxon>Euteleostomi</taxon>
        <taxon>Actinopterygii</taxon>
        <taxon>Neopterygii</taxon>
        <taxon>Teleostei</taxon>
        <taxon>Ostariophysi</taxon>
        <taxon>Cypriniformes</taxon>
        <taxon>Xenocyprididae</taxon>
        <taxon>Xenocypridinae</taxon>
        <taxon>Xenocypridinae incertae sedis</taxon>
        <taxon>Anabarilius</taxon>
    </lineage>
</organism>
<evidence type="ECO:0000256" key="3">
    <source>
        <dbReference type="SAM" id="MobiDB-lite"/>
    </source>
</evidence>
<evidence type="ECO:0000259" key="4">
    <source>
        <dbReference type="PROSITE" id="PS50835"/>
    </source>
</evidence>
<proteinExistence type="predicted"/>
<dbReference type="GO" id="GO:0050808">
    <property type="term" value="P:synapse organization"/>
    <property type="evidence" value="ECO:0007669"/>
    <property type="project" value="TreeGrafter"/>
</dbReference>
<accession>A0A3N0XPD0</accession>
<name>A0A3N0XPD0_ANAGA</name>
<dbReference type="SMART" id="SM00408">
    <property type="entry name" value="IGc2"/>
    <property type="match status" value="1"/>
</dbReference>
<dbReference type="GO" id="GO:0030424">
    <property type="term" value="C:axon"/>
    <property type="evidence" value="ECO:0007669"/>
    <property type="project" value="TreeGrafter"/>
</dbReference>
<dbReference type="InterPro" id="IPR036179">
    <property type="entry name" value="Ig-like_dom_sf"/>
</dbReference>
<dbReference type="GO" id="GO:0005886">
    <property type="term" value="C:plasma membrane"/>
    <property type="evidence" value="ECO:0007669"/>
    <property type="project" value="TreeGrafter"/>
</dbReference>
<dbReference type="PRINTS" id="PR01217">
    <property type="entry name" value="PRICHEXTENSN"/>
</dbReference>
<dbReference type="SMART" id="SM00409">
    <property type="entry name" value="IG"/>
    <property type="match status" value="1"/>
</dbReference>
<evidence type="ECO:0000313" key="6">
    <source>
        <dbReference type="Proteomes" id="UP000281406"/>
    </source>
</evidence>
<feature type="compositionally biased region" description="Pro residues" evidence="3">
    <location>
        <begin position="155"/>
        <end position="188"/>
    </location>
</feature>
<dbReference type="PANTHER" id="PTHR45080">
    <property type="entry name" value="CONTACTIN 5"/>
    <property type="match status" value="1"/>
</dbReference>
<dbReference type="GO" id="GO:0007156">
    <property type="term" value="P:homophilic cell adhesion via plasma membrane adhesion molecules"/>
    <property type="evidence" value="ECO:0007669"/>
    <property type="project" value="TreeGrafter"/>
</dbReference>
<protein>
    <submittedName>
        <fullName evidence="5">M-protein, striated muscle</fullName>
    </submittedName>
</protein>
<dbReference type="EMBL" id="RJVU01067363">
    <property type="protein sequence ID" value="ROI84221.1"/>
    <property type="molecule type" value="Genomic_DNA"/>
</dbReference>
<comment type="caution">
    <text evidence="5">The sequence shown here is derived from an EMBL/GenBank/DDBJ whole genome shotgun (WGS) entry which is preliminary data.</text>
</comment>
<dbReference type="OrthoDB" id="9936265at2759"/>
<keyword evidence="2" id="KW-1015">Disulfide bond</keyword>
<dbReference type="Proteomes" id="UP000281406">
    <property type="component" value="Unassembled WGS sequence"/>
</dbReference>
<evidence type="ECO:0000313" key="5">
    <source>
        <dbReference type="EMBL" id="ROI84221.1"/>
    </source>
</evidence>
<dbReference type="PANTHER" id="PTHR45080:SF8">
    <property type="entry name" value="IG-LIKE DOMAIN-CONTAINING PROTEIN"/>
    <property type="match status" value="1"/>
</dbReference>
<feature type="compositionally biased region" description="Low complexity" evidence="3">
    <location>
        <begin position="118"/>
        <end position="154"/>
    </location>
</feature>
<dbReference type="InterPro" id="IPR003598">
    <property type="entry name" value="Ig_sub2"/>
</dbReference>
<dbReference type="AlphaFoldDB" id="A0A3N0XPD0"/>
<dbReference type="InterPro" id="IPR003599">
    <property type="entry name" value="Ig_sub"/>
</dbReference>
<dbReference type="GO" id="GO:0008046">
    <property type="term" value="F:axon guidance receptor activity"/>
    <property type="evidence" value="ECO:0007669"/>
    <property type="project" value="TreeGrafter"/>
</dbReference>